<evidence type="ECO:0000313" key="2">
    <source>
        <dbReference type="EMBL" id="RCX23189.1"/>
    </source>
</evidence>
<protein>
    <submittedName>
        <fullName evidence="2">Uncharacterized protein DUF4227</fullName>
    </submittedName>
</protein>
<evidence type="ECO:0000313" key="3">
    <source>
        <dbReference type="Proteomes" id="UP000253090"/>
    </source>
</evidence>
<comment type="caution">
    <text evidence="2">The sequence shown here is derived from an EMBL/GenBank/DDBJ whole genome shotgun (WGS) entry which is preliminary data.</text>
</comment>
<keyword evidence="1" id="KW-0812">Transmembrane</keyword>
<dbReference type="RefSeq" id="WP_114495103.1">
    <property type="nucleotide sequence ID" value="NZ_QPJW01000001.1"/>
</dbReference>
<keyword evidence="3" id="KW-1185">Reference proteome</keyword>
<accession>A0A369BNJ5</accession>
<dbReference type="AlphaFoldDB" id="A0A369BNJ5"/>
<keyword evidence="1" id="KW-0472">Membrane</keyword>
<gene>
    <name evidence="2" type="ORF">DFP94_101783</name>
</gene>
<name>A0A369BNJ5_9BACL</name>
<organism evidence="2 3">
    <name type="scientific">Fontibacillus phaseoli</name>
    <dbReference type="NCBI Taxonomy" id="1416533"/>
    <lineage>
        <taxon>Bacteria</taxon>
        <taxon>Bacillati</taxon>
        <taxon>Bacillota</taxon>
        <taxon>Bacilli</taxon>
        <taxon>Bacillales</taxon>
        <taxon>Paenibacillaceae</taxon>
        <taxon>Fontibacillus</taxon>
    </lineage>
</organism>
<reference evidence="2 3" key="1">
    <citation type="submission" date="2018-07" db="EMBL/GenBank/DDBJ databases">
        <title>Genomic Encyclopedia of Type Strains, Phase III (KMG-III): the genomes of soil and plant-associated and newly described type strains.</title>
        <authorList>
            <person name="Whitman W."/>
        </authorList>
    </citation>
    <scope>NUCLEOTIDE SEQUENCE [LARGE SCALE GENOMIC DNA]</scope>
    <source>
        <strain evidence="2 3">CECT 8333</strain>
    </source>
</reference>
<proteinExistence type="predicted"/>
<dbReference type="Proteomes" id="UP000253090">
    <property type="component" value="Unassembled WGS sequence"/>
</dbReference>
<dbReference type="EMBL" id="QPJW01000001">
    <property type="protein sequence ID" value="RCX23189.1"/>
    <property type="molecule type" value="Genomic_DNA"/>
</dbReference>
<feature type="transmembrane region" description="Helical" evidence="1">
    <location>
        <begin position="12"/>
        <end position="37"/>
    </location>
</feature>
<keyword evidence="1" id="KW-1133">Transmembrane helix</keyword>
<dbReference type="Pfam" id="PF14004">
    <property type="entry name" value="DUF4227"/>
    <property type="match status" value="1"/>
</dbReference>
<sequence length="78" mass="8881">MVISLRSLLRSLKYLLVFVALAYTLYKGLGLLDAYIFPLDKYRVPEGSAVKVFLPGSLGSQETETLSERLILFFWYGE</sequence>
<dbReference type="OrthoDB" id="2691647at2"/>
<dbReference type="InterPro" id="IPR025321">
    <property type="entry name" value="DUF4227"/>
</dbReference>
<evidence type="ECO:0000256" key="1">
    <source>
        <dbReference type="SAM" id="Phobius"/>
    </source>
</evidence>